<feature type="transmembrane region" description="Helical" evidence="1">
    <location>
        <begin position="7"/>
        <end position="25"/>
    </location>
</feature>
<dbReference type="Gene3D" id="3.40.190.10">
    <property type="entry name" value="Periplasmic binding protein-like II"/>
    <property type="match status" value="1"/>
</dbReference>
<name>W0FRJ3_9BACT</name>
<proteinExistence type="predicted"/>
<organism evidence="2">
    <name type="scientific">uncultured bacterium Contigcl_30</name>
    <dbReference type="NCBI Taxonomy" id="1393670"/>
    <lineage>
        <taxon>Bacteria</taxon>
        <taxon>environmental samples</taxon>
    </lineage>
</organism>
<protein>
    <submittedName>
        <fullName evidence="2">Sugar ABC transporter substrate-binding protein</fullName>
    </submittedName>
</protein>
<dbReference type="SUPFAM" id="SSF53850">
    <property type="entry name" value="Periplasmic binding protein-like II"/>
    <property type="match status" value="1"/>
</dbReference>
<evidence type="ECO:0000313" key="2">
    <source>
        <dbReference type="EMBL" id="AHF25660.1"/>
    </source>
</evidence>
<dbReference type="InterPro" id="IPR006059">
    <property type="entry name" value="SBP"/>
</dbReference>
<dbReference type="CDD" id="cd14489">
    <property type="entry name" value="CBM_SBP_bac_1_like"/>
    <property type="match status" value="1"/>
</dbReference>
<dbReference type="InterPro" id="IPR050490">
    <property type="entry name" value="Bact_solute-bd_prot1"/>
</dbReference>
<dbReference type="EMBL" id="KC246845">
    <property type="protein sequence ID" value="AHF25660.1"/>
    <property type="molecule type" value="Genomic_DNA"/>
</dbReference>
<dbReference type="Pfam" id="PF01547">
    <property type="entry name" value="SBP_bac_1"/>
    <property type="match status" value="1"/>
</dbReference>
<keyword evidence="1" id="KW-0472">Membrane</keyword>
<keyword evidence="1" id="KW-0812">Transmembrane</keyword>
<dbReference type="PANTHER" id="PTHR43649">
    <property type="entry name" value="ARABINOSE-BINDING PROTEIN-RELATED"/>
    <property type="match status" value="1"/>
</dbReference>
<dbReference type="AlphaFoldDB" id="W0FRJ3"/>
<dbReference type="PANTHER" id="PTHR43649:SF27">
    <property type="entry name" value="EXTRACELLULAR SOLUTE-BINDING PROTEIN FAMILY 1"/>
    <property type="match status" value="1"/>
</dbReference>
<reference evidence="2" key="1">
    <citation type="journal article" date="2013" name="PLoS ONE">
        <title>Metagenomic insights into the carbohydrate-active enzymes carried by the microorganisms adhering to solid digesta in the rumen of cows.</title>
        <authorList>
            <person name="Wang L."/>
            <person name="Hatem A."/>
            <person name="Catalyurek U.V."/>
            <person name="Morrison M."/>
            <person name="Yu Z."/>
        </authorList>
    </citation>
    <scope>NUCLEOTIDE SEQUENCE</scope>
</reference>
<evidence type="ECO:0000256" key="1">
    <source>
        <dbReference type="SAM" id="Phobius"/>
    </source>
</evidence>
<accession>W0FRJ3</accession>
<dbReference type="Gene3D" id="2.60.120.260">
    <property type="entry name" value="Galactose-binding domain-like"/>
    <property type="match status" value="2"/>
</dbReference>
<keyword evidence="1" id="KW-1133">Transmembrane helix</keyword>
<sequence length="961" mass="108008">MSRKWRNILIGVLAVIVLVAGIWLLSQGPSDYKDKYADADLSTDVTGIGRSNTYETYAAAHASDPLVTEAVPVDVLAFEGDGEAHEEGVLTPDGGTTTWHVQAPQAGLYNIRLEYLTTESRGVDIERELLINGEVPFAGASTLCLSRLWTDAGPVRQDNQGNDIRPSQKEIFDRQTVYLRDDMGYQTEPYAFYFNEGDNTLSLRAVNEPMVVCGMTLTPLVQYPTYAEYLAAQPQVSMTEETASHFSETVQGESSMLRSAPSLYARYDRSSPKTVPYSVTNTILNYIGGDPWTHAGEWIEWDFEVPEDGYYHISIKARQMYQRGALSGRTVYIDGEVPFKDLEAVTFGYNTSWEMRTLGDADGNPFRFFLTKGKHTIRMEVTLGEMGPVLKRVEDSIYRLNQIYRKLLVLTGVNPDRFRDYKLGQVYPEAIEAMDLESKRLYKIVDDIVATTGDKSDRAASAQTLAVQLEQFVDFNERITESFSNFKDNITSLGTAMQNMSESKLDVDLIMITGEKVKTPTVSENFFERFAHEVRSCVSSFFVDYNSLGDKYDASDDVLDIWITTGRDQSTVLKTMVDDTFTANSGIKVNIKLVQADAILTAVVAGNGPDIVLSVSGWFAVNYAMRNAVEDLRQFADCEEVLQHFEKSILEPLEYDNGEKVGLYGLPETQDFPLLFYRTDVMEEMGLEIPNTWDELIAELPTIQGNSLTVGVPFPDITVADTAMFNAMIYQNGGEIYDKEKKHTLIDNEAGVAAFKQYTSLYIDYGLPTVFDFVSRFRSGEMPMGLASYATYNTLMISAPEIRGLWDFTLFPGTIQEDGTLDRTTHTGGLCCLMIKTDDEKVRNNAWEFMKWWVSADAQVRFGREMESVLGASARYQTANKDALKKLAWSSDQLAILEAQRAQTHGFPEIAGGYSTTRHMTNAIRKVITTKEDPRETLLNYARTINEEIKIKRREFNLPVD</sequence>